<dbReference type="eggNOG" id="COG4430">
    <property type="taxonomic scope" value="Bacteria"/>
</dbReference>
<dbReference type="KEGG" id="rbi:RB2501_11317"/>
<dbReference type="STRING" id="313596.RB2501_11317"/>
<accession>A4CMM0</accession>
<protein>
    <recommendedName>
        <fullName evidence="1">YdhG-like domain-containing protein</fullName>
    </recommendedName>
</protein>
<gene>
    <name evidence="2" type="ordered locus">RB2501_11317</name>
</gene>
<name>A4CMM0_ROBBH</name>
<dbReference type="SUPFAM" id="SSF159888">
    <property type="entry name" value="YdhG-like"/>
    <property type="match status" value="1"/>
</dbReference>
<dbReference type="PIRSF" id="PIRSF021308">
    <property type="entry name" value="UCP021308"/>
    <property type="match status" value="1"/>
</dbReference>
<dbReference type="InterPro" id="IPR016786">
    <property type="entry name" value="YdeI_bac"/>
</dbReference>
<dbReference type="HOGENOM" id="CLU_116201_0_0_10"/>
<dbReference type="EMBL" id="CP001712">
    <property type="protein sequence ID" value="EAR14912.1"/>
    <property type="molecule type" value="Genomic_DNA"/>
</dbReference>
<evidence type="ECO:0000313" key="2">
    <source>
        <dbReference type="EMBL" id="EAR14912.1"/>
    </source>
</evidence>
<organism evidence="2 3">
    <name type="scientific">Robiginitalea biformata (strain ATCC BAA-864 / DSM 15991 / KCTC 12146 / HTCC2501)</name>
    <dbReference type="NCBI Taxonomy" id="313596"/>
    <lineage>
        <taxon>Bacteria</taxon>
        <taxon>Pseudomonadati</taxon>
        <taxon>Bacteroidota</taxon>
        <taxon>Flavobacteriia</taxon>
        <taxon>Flavobacteriales</taxon>
        <taxon>Flavobacteriaceae</taxon>
        <taxon>Robiginitalea</taxon>
    </lineage>
</organism>
<evidence type="ECO:0000259" key="1">
    <source>
        <dbReference type="Pfam" id="PF08818"/>
    </source>
</evidence>
<sequence length="198" mass="22494">MEKSAKIAAYFEKEGPFREGIARLRDLVSDTELEEDFKWSCPVYTLGKENVVGVLAFKNHFGLWFFNGVFLSDPLGVLENAQEGKTKAMRHWKFTSVEQIDPRHVKAYVLEAIANARKGVRLDPVKPKKTAIPHLLQAALNSDPELQAAFGNLAPYKQRDYAEHIASAKQEATKKRRLDKILPMIRQGVGLHDKYRNC</sequence>
<dbReference type="Proteomes" id="UP000009049">
    <property type="component" value="Chromosome"/>
</dbReference>
<dbReference type="AlphaFoldDB" id="A4CMM0"/>
<dbReference type="RefSeq" id="WP_015754233.1">
    <property type="nucleotide sequence ID" value="NC_013222.1"/>
</dbReference>
<dbReference type="OrthoDB" id="214150at2"/>
<keyword evidence="3" id="KW-1185">Reference proteome</keyword>
<reference evidence="2 3" key="1">
    <citation type="journal article" date="2009" name="J. Bacteriol.">
        <title>Complete genome sequence of Robiginitalea biformata HTCC2501.</title>
        <authorList>
            <person name="Oh H.M."/>
            <person name="Giovannoni S.J."/>
            <person name="Lee K."/>
            <person name="Ferriera S."/>
            <person name="Johnson J."/>
            <person name="Cho J.C."/>
        </authorList>
    </citation>
    <scope>NUCLEOTIDE SEQUENCE [LARGE SCALE GENOMIC DNA]</scope>
    <source>
        <strain evidence="3">ATCC BAA-864 / HTCC2501 / KCTC 12146</strain>
    </source>
</reference>
<dbReference type="Pfam" id="PF13376">
    <property type="entry name" value="OmdA"/>
    <property type="match status" value="1"/>
</dbReference>
<dbReference type="Gene3D" id="3.90.1150.200">
    <property type="match status" value="1"/>
</dbReference>
<dbReference type="InterPro" id="IPR014922">
    <property type="entry name" value="YdhG-like"/>
</dbReference>
<dbReference type="Pfam" id="PF08818">
    <property type="entry name" value="DUF1801"/>
    <property type="match status" value="1"/>
</dbReference>
<feature type="domain" description="YdhG-like" evidence="1">
    <location>
        <begin position="18"/>
        <end position="113"/>
    </location>
</feature>
<proteinExistence type="predicted"/>
<evidence type="ECO:0000313" key="3">
    <source>
        <dbReference type="Proteomes" id="UP000009049"/>
    </source>
</evidence>